<protein>
    <submittedName>
        <fullName evidence="1">Fimbrial protein</fullName>
    </submittedName>
</protein>
<proteinExistence type="predicted"/>
<evidence type="ECO:0000313" key="2">
    <source>
        <dbReference type="Proteomes" id="UP000275321"/>
    </source>
</evidence>
<dbReference type="AlphaFoldDB" id="A0A427KE46"/>
<gene>
    <name evidence="1" type="ORF">EGK68_25015</name>
</gene>
<comment type="caution">
    <text evidence="1">The sequence shown here is derived from an EMBL/GenBank/DDBJ whole genome shotgun (WGS) entry which is preliminary data.</text>
</comment>
<evidence type="ECO:0000313" key="1">
    <source>
        <dbReference type="EMBL" id="RSB24209.1"/>
    </source>
</evidence>
<dbReference type="Proteomes" id="UP000275321">
    <property type="component" value="Unassembled WGS sequence"/>
</dbReference>
<sequence>MGITDANASAPIASLDLESIQIPTLPLDAHCNLSVSNPVVDYGVMSRWQLEDIGTGSLSPGTRSLKLSVVCPYSRTIILRVEGESSEQGGLRYGERGITRLRLQDAQLDNKAVKLRTVTPTSVITESGEYTLALNVGQQLAPVIQGRLAEGKVLTAQLEIQPVMAESETRVSSWLHIETMLTLILDDDPVHDSV</sequence>
<organism evidence="1 2">
    <name type="scientific">Enterobacter cloacae</name>
    <dbReference type="NCBI Taxonomy" id="550"/>
    <lineage>
        <taxon>Bacteria</taxon>
        <taxon>Pseudomonadati</taxon>
        <taxon>Pseudomonadota</taxon>
        <taxon>Gammaproteobacteria</taxon>
        <taxon>Enterobacterales</taxon>
        <taxon>Enterobacteriaceae</taxon>
        <taxon>Enterobacter</taxon>
        <taxon>Enterobacter cloacae complex</taxon>
    </lineage>
</organism>
<name>A0A427KE46_ENTCL</name>
<reference evidence="1 2" key="1">
    <citation type="submission" date="2018-10" db="EMBL/GenBank/DDBJ databases">
        <title>Transmission dynamics of multidrug resistant bacteria on intensive care unit surfaces.</title>
        <authorList>
            <person name="D'Souza A.W."/>
            <person name="Potter R.F."/>
            <person name="Wallace M."/>
            <person name="Shupe A."/>
            <person name="Patel S."/>
            <person name="Sun S."/>
            <person name="Gul D."/>
            <person name="Kwon J.H."/>
            <person name="Andleeb S."/>
            <person name="Burnham C.-A.D."/>
            <person name="Dantas G."/>
        </authorList>
    </citation>
    <scope>NUCLEOTIDE SEQUENCE [LARGE SCALE GENOMIC DNA]</scope>
    <source>
        <strain evidence="1 2">EC_073</strain>
    </source>
</reference>
<dbReference type="EMBL" id="RHWT01000068">
    <property type="protein sequence ID" value="RSB24209.1"/>
    <property type="molecule type" value="Genomic_DNA"/>
</dbReference>
<accession>A0A427KE46</accession>